<gene>
    <name evidence="1" type="ORF">IXB28_05505</name>
</gene>
<accession>A0ABS5Y1E3</accession>
<keyword evidence="2" id="KW-1185">Reference proteome</keyword>
<dbReference type="EMBL" id="JADOER010000004">
    <property type="protein sequence ID" value="MBT9311652.1"/>
    <property type="molecule type" value="Genomic_DNA"/>
</dbReference>
<organism evidence="1 2">
    <name type="scientific">Leptothoe kymatousa TAU-MAC 1615</name>
    <dbReference type="NCBI Taxonomy" id="2364775"/>
    <lineage>
        <taxon>Bacteria</taxon>
        <taxon>Bacillati</taxon>
        <taxon>Cyanobacteriota</taxon>
        <taxon>Cyanophyceae</taxon>
        <taxon>Nodosilineales</taxon>
        <taxon>Cymatolegaceae</taxon>
        <taxon>Leptothoe</taxon>
        <taxon>Leptothoe kymatousa</taxon>
    </lineage>
</organism>
<dbReference type="RefSeq" id="WP_215617527.1">
    <property type="nucleotide sequence ID" value="NZ_JADOER010000004.1"/>
</dbReference>
<comment type="caution">
    <text evidence="1">The sequence shown here is derived from an EMBL/GenBank/DDBJ whole genome shotgun (WGS) entry which is preliminary data.</text>
</comment>
<evidence type="ECO:0000313" key="1">
    <source>
        <dbReference type="EMBL" id="MBT9311652.1"/>
    </source>
</evidence>
<reference evidence="1 2" key="1">
    <citation type="journal article" date="2021" name="Mar. Drugs">
        <title>Genome Reduction and Secondary Metabolism of the Marine Sponge-Associated Cyanobacterium Leptothoe.</title>
        <authorList>
            <person name="Konstantinou D."/>
            <person name="Popin R.V."/>
            <person name="Fewer D.P."/>
            <person name="Sivonen K."/>
            <person name="Gkelis S."/>
        </authorList>
    </citation>
    <scope>NUCLEOTIDE SEQUENCE [LARGE SCALE GENOMIC DNA]</scope>
    <source>
        <strain evidence="1 2">TAU-MAC 1615</strain>
    </source>
</reference>
<protein>
    <submittedName>
        <fullName evidence="1">Uncharacterized protein</fullName>
    </submittedName>
</protein>
<dbReference type="Proteomes" id="UP001196661">
    <property type="component" value="Unassembled WGS sequence"/>
</dbReference>
<sequence>MAASPSRLPLDRAVRYAVSDALASVRSHMYDLEYAQRRSKQELAAWNNYLAELRALHQLLLNLPSLETAEWLTDDQADYAPTFTPFVNRLSDAKTNIRRVHNWLLSLPNAASVMGESSLNSVAFEQQHYMGQIDHALTQLQLLPVPGSDEWHSKYQPVIPTAVSAAKSPALVSAVA</sequence>
<evidence type="ECO:0000313" key="2">
    <source>
        <dbReference type="Proteomes" id="UP001196661"/>
    </source>
</evidence>
<name>A0ABS5Y1E3_9CYAN</name>
<proteinExistence type="predicted"/>